<dbReference type="EMBL" id="JAFEKC020000009">
    <property type="protein sequence ID" value="KAK0512710.1"/>
    <property type="molecule type" value="Genomic_DNA"/>
</dbReference>
<dbReference type="InterPro" id="IPR053030">
    <property type="entry name" value="Ribosomal_biogenesis_FAF1-like"/>
</dbReference>
<dbReference type="GO" id="GO:0000462">
    <property type="term" value="P:maturation of SSU-rRNA from tricistronic rRNA transcript (SSU-rRNA, 5.8S rRNA, LSU-rRNA)"/>
    <property type="evidence" value="ECO:0007669"/>
    <property type="project" value="TreeGrafter"/>
</dbReference>
<feature type="region of interest" description="Disordered" evidence="1">
    <location>
        <begin position="60"/>
        <end position="81"/>
    </location>
</feature>
<dbReference type="PANTHER" id="PTHR28096">
    <property type="entry name" value="PROTEIN FAF1"/>
    <property type="match status" value="1"/>
</dbReference>
<accession>A0AA39R0R7</accession>
<dbReference type="GO" id="GO:0005730">
    <property type="term" value="C:nucleolus"/>
    <property type="evidence" value="ECO:0007669"/>
    <property type="project" value="TreeGrafter"/>
</dbReference>
<gene>
    <name evidence="2" type="ORF">JMJ35_004727</name>
</gene>
<comment type="caution">
    <text evidence="2">The sequence shown here is derived from an EMBL/GenBank/DDBJ whole genome shotgun (WGS) entry which is preliminary data.</text>
</comment>
<evidence type="ECO:0000256" key="1">
    <source>
        <dbReference type="SAM" id="MobiDB-lite"/>
    </source>
</evidence>
<dbReference type="Proteomes" id="UP001166286">
    <property type="component" value="Unassembled WGS sequence"/>
</dbReference>
<evidence type="ECO:0000313" key="2">
    <source>
        <dbReference type="EMBL" id="KAK0512710.1"/>
    </source>
</evidence>
<dbReference type="Pfam" id="PF15375">
    <property type="entry name" value="FSAF1"/>
    <property type="match status" value="1"/>
</dbReference>
<feature type="region of interest" description="Disordered" evidence="1">
    <location>
        <begin position="93"/>
        <end position="124"/>
    </location>
</feature>
<evidence type="ECO:0000313" key="3">
    <source>
        <dbReference type="Proteomes" id="UP001166286"/>
    </source>
</evidence>
<dbReference type="AlphaFoldDB" id="A0AA39R0R7"/>
<reference evidence="2" key="1">
    <citation type="submission" date="2023-03" db="EMBL/GenBank/DDBJ databases">
        <title>Complete genome of Cladonia borealis.</title>
        <authorList>
            <person name="Park H."/>
        </authorList>
    </citation>
    <scope>NUCLEOTIDE SEQUENCE</scope>
    <source>
        <strain evidence="2">ANT050790</strain>
    </source>
</reference>
<dbReference type="InterPro" id="IPR027973">
    <property type="entry name" value="FSAF1-like"/>
</dbReference>
<proteinExistence type="predicted"/>
<protein>
    <submittedName>
        <fullName evidence="2">Uncharacterized protein</fullName>
    </submittedName>
</protein>
<sequence length="278" mass="30701">MGLKLEKRKRREELIDEDVTPGQLLDKDTANEMHNVLRRHFEAAFQPLVVHHALPAAATSIDADSSEVESGSDWDGISEGQSDGAEIIDHANSSLSKAEVPKEELKTFMSTKPPSGGVEPIPTGIRKQVDSIDSEEASTDAANLKKDLALQRLLKESHLLDSQKSLAHSGQNRHKALDLRLQDLGSRTSIFKQQNMPLAQRRGIKAKAAEKEENRRRTAQQNGIILEKDVKGKRKDLSKRQRGIGAPSVGKFQGGMLKLSKKDIAEIEGPRKTSRGRK</sequence>
<feature type="compositionally biased region" description="Basic residues" evidence="1">
    <location>
        <begin position="231"/>
        <end position="242"/>
    </location>
</feature>
<keyword evidence="3" id="KW-1185">Reference proteome</keyword>
<name>A0AA39R0R7_9LECA</name>
<dbReference type="PANTHER" id="PTHR28096:SF1">
    <property type="entry name" value="PROTEIN FAF1"/>
    <property type="match status" value="1"/>
</dbReference>
<feature type="region of interest" description="Disordered" evidence="1">
    <location>
        <begin position="228"/>
        <end position="255"/>
    </location>
</feature>
<organism evidence="2 3">
    <name type="scientific">Cladonia borealis</name>
    <dbReference type="NCBI Taxonomy" id="184061"/>
    <lineage>
        <taxon>Eukaryota</taxon>
        <taxon>Fungi</taxon>
        <taxon>Dikarya</taxon>
        <taxon>Ascomycota</taxon>
        <taxon>Pezizomycotina</taxon>
        <taxon>Lecanoromycetes</taxon>
        <taxon>OSLEUM clade</taxon>
        <taxon>Lecanoromycetidae</taxon>
        <taxon>Lecanorales</taxon>
        <taxon>Lecanorineae</taxon>
        <taxon>Cladoniaceae</taxon>
        <taxon>Cladonia</taxon>
    </lineage>
</organism>